<keyword evidence="3" id="KW-1185">Reference proteome</keyword>
<dbReference type="PANTHER" id="PTHR12526:SF622">
    <property type="entry name" value="GLYCOSYLTRANSFERASE (GROUP I)"/>
    <property type="match status" value="1"/>
</dbReference>
<dbReference type="Gene3D" id="3.40.50.2000">
    <property type="entry name" value="Glycogen Phosphorylase B"/>
    <property type="match status" value="2"/>
</dbReference>
<dbReference type="EMBL" id="CP065383">
    <property type="protein sequence ID" value="QPM67309.1"/>
    <property type="molecule type" value="Genomic_DNA"/>
</dbReference>
<dbReference type="Proteomes" id="UP000594463">
    <property type="component" value="Chromosome"/>
</dbReference>
<dbReference type="Pfam" id="PF13692">
    <property type="entry name" value="Glyco_trans_1_4"/>
    <property type="match status" value="1"/>
</dbReference>
<accession>A0A7T1AJZ6</accession>
<dbReference type="InterPro" id="IPR028098">
    <property type="entry name" value="Glyco_trans_4-like_N"/>
</dbReference>
<dbReference type="PANTHER" id="PTHR12526">
    <property type="entry name" value="GLYCOSYLTRANSFERASE"/>
    <property type="match status" value="1"/>
</dbReference>
<dbReference type="SUPFAM" id="SSF53756">
    <property type="entry name" value="UDP-Glycosyltransferase/glycogen phosphorylase"/>
    <property type="match status" value="1"/>
</dbReference>
<dbReference type="CDD" id="cd03794">
    <property type="entry name" value="GT4_WbuB-like"/>
    <property type="match status" value="1"/>
</dbReference>
<dbReference type="RefSeq" id="WP_218112520.1">
    <property type="nucleotide sequence ID" value="NZ_CP065383.1"/>
</dbReference>
<evidence type="ECO:0000313" key="3">
    <source>
        <dbReference type="Proteomes" id="UP000594463"/>
    </source>
</evidence>
<reference evidence="2 3" key="1">
    <citation type="journal article" date="2021" name="Nat. Commun.">
        <title>Isolation of a member of the candidate phylum Atribacteria reveals a unique cell membrane structure.</title>
        <authorList>
            <person name="Taiki K."/>
            <person name="Nobu M.K."/>
            <person name="Kusada H."/>
            <person name="Meng X.-Y."/>
            <person name="Hosoki N."/>
            <person name="Uematsu K."/>
            <person name="Yoshioka H."/>
            <person name="Kamagata Y."/>
            <person name="Tamaki H."/>
        </authorList>
    </citation>
    <scope>NUCLEOTIDE SEQUENCE [LARGE SCALE GENOMIC DNA]</scope>
    <source>
        <strain evidence="2 3">RT761</strain>
    </source>
</reference>
<dbReference type="GO" id="GO:0016757">
    <property type="term" value="F:glycosyltransferase activity"/>
    <property type="evidence" value="ECO:0007669"/>
    <property type="project" value="UniProtKB-ARBA"/>
</dbReference>
<name>A0A7T1AJZ6_ATRLM</name>
<feature type="domain" description="Glycosyltransferase subfamily 4-like N-terminal" evidence="1">
    <location>
        <begin position="39"/>
        <end position="218"/>
    </location>
</feature>
<protein>
    <recommendedName>
        <fullName evidence="1">Glycosyltransferase subfamily 4-like N-terminal domain-containing protein</fullName>
    </recommendedName>
</protein>
<proteinExistence type="predicted"/>
<dbReference type="Pfam" id="PF13579">
    <property type="entry name" value="Glyco_trans_4_4"/>
    <property type="match status" value="1"/>
</dbReference>
<dbReference type="KEGG" id="alam:RT761_00510"/>
<gene>
    <name evidence="2" type="ORF">RT761_00510</name>
</gene>
<organism evidence="2 3">
    <name type="scientific">Atribacter laminatus</name>
    <dbReference type="NCBI Taxonomy" id="2847778"/>
    <lineage>
        <taxon>Bacteria</taxon>
        <taxon>Pseudomonadati</taxon>
        <taxon>Atribacterota</taxon>
        <taxon>Atribacteria</taxon>
        <taxon>Atribacterales</taxon>
        <taxon>Atribacteraceae</taxon>
        <taxon>Atribacter</taxon>
    </lineage>
</organism>
<evidence type="ECO:0000313" key="2">
    <source>
        <dbReference type="EMBL" id="QPM67309.1"/>
    </source>
</evidence>
<dbReference type="AlphaFoldDB" id="A0A7T1AJZ6"/>
<evidence type="ECO:0000259" key="1">
    <source>
        <dbReference type="Pfam" id="PF13579"/>
    </source>
</evidence>
<sequence>MMENELLNFEEKKGGNCKIWIINHYAHTPDLPGGSRHFDIGRRLTSRGYRVSVFCSDFLHYTYRYHKTEVNKKKLFQETLEGMDWNWIRTSPYRGNTGKRVLNMISFAWRVFWIGLRKKEKPLVIIGSSPHLFAAFSAWLLTKWKRAKFIFEVRDLWPQSLIDLGEFSPSHPFIWVLARLEKFLYQRADAIVTLLPGAKEYIKNRGVKEDKVFWIPNGVNADNYISKNSLFKQSDNDQFVVMYAGAHGKANALDMIIDAAALIMEKGEDGILFEFVGEGPEKKNLMAMVKDKKINNVRFADPIPSNEIPAKLVKADAFVFCLEDSPVFKYGVSPNKLYTYLSAGKPVIFSCCSMNNPVSEANAGLTVPPRQLRAMAEAVIKLFKMSPQEREEMGKRGIEYVKKYHDFSILTDKYQEVIEKTVKKVES</sequence>